<evidence type="ECO:0000313" key="2">
    <source>
        <dbReference type="Proteomes" id="UP001159363"/>
    </source>
</evidence>
<name>A0ABQ9HQF6_9NEOP</name>
<sequence length="118" mass="13632">MKSCVLCNQLTEFRKSQSPLIELPQTTRPLQRIVMDIILRHPPIKYDIAETLASVFVFELILNYGVPDATISAQVTNFMAELILQVCNLFKINNVHHQDFRKEIDEQSVRGWNDKSLC</sequence>
<proteinExistence type="predicted"/>
<accession>A0ABQ9HQF6</accession>
<reference evidence="1 2" key="1">
    <citation type="submission" date="2023-02" db="EMBL/GenBank/DDBJ databases">
        <title>LHISI_Scaffold_Assembly.</title>
        <authorList>
            <person name="Stuart O.P."/>
            <person name="Cleave R."/>
            <person name="Magrath M.J.L."/>
            <person name="Mikheyev A.S."/>
        </authorList>
    </citation>
    <scope>NUCLEOTIDE SEQUENCE [LARGE SCALE GENOMIC DNA]</scope>
    <source>
        <strain evidence="1">Daus_M_001</strain>
        <tissue evidence="1">Leg muscle</tissue>
    </source>
</reference>
<dbReference type="EMBL" id="JARBHB010000004">
    <property type="protein sequence ID" value="KAJ8886605.1"/>
    <property type="molecule type" value="Genomic_DNA"/>
</dbReference>
<evidence type="ECO:0000313" key="1">
    <source>
        <dbReference type="EMBL" id="KAJ8886605.1"/>
    </source>
</evidence>
<dbReference type="Proteomes" id="UP001159363">
    <property type="component" value="Chromosome X"/>
</dbReference>
<comment type="caution">
    <text evidence="1">The sequence shown here is derived from an EMBL/GenBank/DDBJ whole genome shotgun (WGS) entry which is preliminary data.</text>
</comment>
<organism evidence="1 2">
    <name type="scientific">Dryococelus australis</name>
    <dbReference type="NCBI Taxonomy" id="614101"/>
    <lineage>
        <taxon>Eukaryota</taxon>
        <taxon>Metazoa</taxon>
        <taxon>Ecdysozoa</taxon>
        <taxon>Arthropoda</taxon>
        <taxon>Hexapoda</taxon>
        <taxon>Insecta</taxon>
        <taxon>Pterygota</taxon>
        <taxon>Neoptera</taxon>
        <taxon>Polyneoptera</taxon>
        <taxon>Phasmatodea</taxon>
        <taxon>Verophasmatodea</taxon>
        <taxon>Anareolatae</taxon>
        <taxon>Phasmatidae</taxon>
        <taxon>Eurycanthinae</taxon>
        <taxon>Dryococelus</taxon>
    </lineage>
</organism>
<protein>
    <submittedName>
        <fullName evidence="1">Uncharacterized protein</fullName>
    </submittedName>
</protein>
<gene>
    <name evidence="1" type="ORF">PR048_012817</name>
</gene>
<keyword evidence="2" id="KW-1185">Reference proteome</keyword>